<reference evidence="1 2" key="1">
    <citation type="submission" date="2019-03" db="EMBL/GenBank/DDBJ databases">
        <title>Genomic Encyclopedia of Type Strains, Phase IV (KMG-IV): sequencing the most valuable type-strain genomes for metagenomic binning, comparative biology and taxonomic classification.</title>
        <authorList>
            <person name="Goeker M."/>
        </authorList>
    </citation>
    <scope>NUCLEOTIDE SEQUENCE [LARGE SCALE GENOMIC DNA]</scope>
    <source>
        <strain evidence="1 2">DSM 7445</strain>
    </source>
</reference>
<gene>
    <name evidence="1" type="ORF">EDC30_11298</name>
</gene>
<dbReference type="AlphaFoldDB" id="A0A4R3HTS5"/>
<accession>A0A4R3HTS5</accession>
<dbReference type="EMBL" id="SLZQ01000012">
    <property type="protein sequence ID" value="TCS34766.1"/>
    <property type="molecule type" value="Genomic_DNA"/>
</dbReference>
<dbReference type="Proteomes" id="UP000295382">
    <property type="component" value="Unassembled WGS sequence"/>
</dbReference>
<proteinExistence type="predicted"/>
<organism evidence="1 2">
    <name type="scientific">Paucimonas lemoignei</name>
    <name type="common">Pseudomonas lemoignei</name>
    <dbReference type="NCBI Taxonomy" id="29443"/>
    <lineage>
        <taxon>Bacteria</taxon>
        <taxon>Pseudomonadati</taxon>
        <taxon>Pseudomonadota</taxon>
        <taxon>Betaproteobacteria</taxon>
        <taxon>Burkholderiales</taxon>
        <taxon>Burkholderiaceae</taxon>
        <taxon>Paucimonas</taxon>
    </lineage>
</organism>
<sequence length="37" mass="3993">MCVQSLYDGSGVAGIDCDGMPTVMNHPKIIVVKGWNR</sequence>
<comment type="caution">
    <text evidence="1">The sequence shown here is derived from an EMBL/GenBank/DDBJ whole genome shotgun (WGS) entry which is preliminary data.</text>
</comment>
<evidence type="ECO:0000313" key="1">
    <source>
        <dbReference type="EMBL" id="TCS34766.1"/>
    </source>
</evidence>
<protein>
    <submittedName>
        <fullName evidence="1">Uncharacterized protein</fullName>
    </submittedName>
</protein>
<keyword evidence="2" id="KW-1185">Reference proteome</keyword>
<name>A0A4R3HTS5_PAULE</name>
<evidence type="ECO:0000313" key="2">
    <source>
        <dbReference type="Proteomes" id="UP000295382"/>
    </source>
</evidence>